<sequence>MLQRPLLDLCINVMVKIARETQSNLGIGSLNPASFLPDRVEKFKQKGYPFWTLFWLLNISRNMSEEESKVFRVFKNDMKDWRTFTNEVVELTTNNDAWGLALYVFAKFLKDELSVPEDLEQDLCSCCRTKVFVAQILNLGKSSYVS</sequence>
<accession>A0A7C8Q3P6</accession>
<dbReference type="EMBL" id="JAABOE010000003">
    <property type="protein sequence ID" value="KAF3191566.1"/>
    <property type="molecule type" value="Genomic_DNA"/>
</dbReference>
<proteinExistence type="predicted"/>
<reference evidence="1 2" key="1">
    <citation type="submission" date="2019-06" db="EMBL/GenBank/DDBJ databases">
        <authorList>
            <person name="Palmer J.M."/>
        </authorList>
    </citation>
    <scope>NUCLEOTIDE SEQUENCE [LARGE SCALE GENOMIC DNA]</scope>
    <source>
        <strain evidence="1 2">TWF788</strain>
    </source>
</reference>
<gene>
    <name evidence="1" type="ORF">TWF788_006163</name>
</gene>
<organism evidence="1 2">
    <name type="scientific">Orbilia oligospora</name>
    <name type="common">Nematode-trapping fungus</name>
    <name type="synonym">Arthrobotrys oligospora</name>
    <dbReference type="NCBI Taxonomy" id="2813651"/>
    <lineage>
        <taxon>Eukaryota</taxon>
        <taxon>Fungi</taxon>
        <taxon>Dikarya</taxon>
        <taxon>Ascomycota</taxon>
        <taxon>Pezizomycotina</taxon>
        <taxon>Orbiliomycetes</taxon>
        <taxon>Orbiliales</taxon>
        <taxon>Orbiliaceae</taxon>
        <taxon>Orbilia</taxon>
    </lineage>
</organism>
<evidence type="ECO:0000313" key="2">
    <source>
        <dbReference type="Proteomes" id="UP000479691"/>
    </source>
</evidence>
<comment type="caution">
    <text evidence="1">The sequence shown here is derived from an EMBL/GenBank/DDBJ whole genome shotgun (WGS) entry which is preliminary data.</text>
</comment>
<name>A0A7C8Q3P6_ORBOL</name>
<protein>
    <submittedName>
        <fullName evidence="1">Uncharacterized protein</fullName>
    </submittedName>
</protein>
<dbReference type="Proteomes" id="UP000479691">
    <property type="component" value="Unassembled WGS sequence"/>
</dbReference>
<dbReference type="AlphaFoldDB" id="A0A7C8Q3P6"/>
<evidence type="ECO:0000313" key="1">
    <source>
        <dbReference type="EMBL" id="KAF3191566.1"/>
    </source>
</evidence>